<dbReference type="EMBL" id="JAOZYC010000184">
    <property type="protein sequence ID" value="MEB8343056.1"/>
    <property type="molecule type" value="Genomic_DNA"/>
</dbReference>
<dbReference type="InterPro" id="IPR005135">
    <property type="entry name" value="Endo/exonuclease/phosphatase"/>
</dbReference>
<proteinExistence type="predicted"/>
<accession>A0ABU6FG72</accession>
<keyword evidence="11" id="KW-1185">Reference proteome</keyword>
<evidence type="ECO:0000313" key="10">
    <source>
        <dbReference type="EMBL" id="MEB8343056.1"/>
    </source>
</evidence>
<organism evidence="10 11">
    <name type="scientific">Streptomyces endophyticus</name>
    <dbReference type="NCBI Taxonomy" id="714166"/>
    <lineage>
        <taxon>Bacteria</taxon>
        <taxon>Bacillati</taxon>
        <taxon>Actinomycetota</taxon>
        <taxon>Actinomycetes</taxon>
        <taxon>Kitasatosporales</taxon>
        <taxon>Streptomycetaceae</taxon>
        <taxon>Streptomyces</taxon>
    </lineage>
</organism>
<comment type="caution">
    <text evidence="10">The sequence shown here is derived from an EMBL/GenBank/DDBJ whole genome shotgun (WGS) entry which is preliminary data.</text>
</comment>
<evidence type="ECO:0000256" key="7">
    <source>
        <dbReference type="ARBA" id="ARBA00022842"/>
    </source>
</evidence>
<dbReference type="Gene3D" id="3.60.10.10">
    <property type="entry name" value="Endonuclease/exonuclease/phosphatase"/>
    <property type="match status" value="1"/>
</dbReference>
<feature type="domain" description="Endonuclease/exonuclease/phosphatase" evidence="9">
    <location>
        <begin position="55"/>
        <end position="293"/>
    </location>
</feature>
<keyword evidence="3" id="KW-0540">Nuclease</keyword>
<keyword evidence="5" id="KW-0227">DNA damage</keyword>
<keyword evidence="6" id="KW-0378">Hydrolase</keyword>
<reference evidence="10 11" key="1">
    <citation type="submission" date="2022-10" db="EMBL/GenBank/DDBJ databases">
        <authorList>
            <person name="Xie J."/>
            <person name="Shen N."/>
        </authorList>
    </citation>
    <scope>NUCLEOTIDE SEQUENCE [LARGE SCALE GENOMIC DNA]</scope>
    <source>
        <strain evidence="10 11">YIM65594</strain>
    </source>
</reference>
<dbReference type="Pfam" id="PF03372">
    <property type="entry name" value="Exo_endo_phos"/>
    <property type="match status" value="1"/>
</dbReference>
<dbReference type="InterPro" id="IPR051547">
    <property type="entry name" value="TDP2-like"/>
</dbReference>
<name>A0ABU6FG72_9ACTN</name>
<evidence type="ECO:0000259" key="9">
    <source>
        <dbReference type="Pfam" id="PF03372"/>
    </source>
</evidence>
<keyword evidence="4" id="KW-0479">Metal-binding</keyword>
<keyword evidence="7" id="KW-0460">Magnesium</keyword>
<keyword evidence="10" id="KW-0255">Endonuclease</keyword>
<evidence type="ECO:0000256" key="1">
    <source>
        <dbReference type="ARBA" id="ARBA00001936"/>
    </source>
</evidence>
<dbReference type="SUPFAM" id="SSF56219">
    <property type="entry name" value="DNase I-like"/>
    <property type="match status" value="1"/>
</dbReference>
<dbReference type="RefSeq" id="WP_326022665.1">
    <property type="nucleotide sequence ID" value="NZ_JAOZYC010000184.1"/>
</dbReference>
<gene>
    <name evidence="10" type="ORF">OKJ99_36755</name>
</gene>
<keyword evidence="8" id="KW-0234">DNA repair</keyword>
<evidence type="ECO:0000256" key="8">
    <source>
        <dbReference type="ARBA" id="ARBA00023204"/>
    </source>
</evidence>
<protein>
    <submittedName>
        <fullName evidence="10">Endonuclease/exonuclease/phosphatase family protein</fullName>
    </submittedName>
</protein>
<dbReference type="InterPro" id="IPR036691">
    <property type="entry name" value="Endo/exonu/phosph_ase_sf"/>
</dbReference>
<dbReference type="Proteomes" id="UP001354931">
    <property type="component" value="Unassembled WGS sequence"/>
</dbReference>
<evidence type="ECO:0000256" key="4">
    <source>
        <dbReference type="ARBA" id="ARBA00022723"/>
    </source>
</evidence>
<comment type="cofactor">
    <cofactor evidence="2">
        <name>Mg(2+)</name>
        <dbReference type="ChEBI" id="CHEBI:18420"/>
    </cofactor>
</comment>
<evidence type="ECO:0000256" key="3">
    <source>
        <dbReference type="ARBA" id="ARBA00022722"/>
    </source>
</evidence>
<evidence type="ECO:0000256" key="2">
    <source>
        <dbReference type="ARBA" id="ARBA00001946"/>
    </source>
</evidence>
<evidence type="ECO:0000256" key="6">
    <source>
        <dbReference type="ARBA" id="ARBA00022801"/>
    </source>
</evidence>
<evidence type="ECO:0000313" key="11">
    <source>
        <dbReference type="Proteomes" id="UP001354931"/>
    </source>
</evidence>
<comment type="cofactor">
    <cofactor evidence="1">
        <name>Mn(2+)</name>
        <dbReference type="ChEBI" id="CHEBI:29035"/>
    </cofactor>
</comment>
<evidence type="ECO:0000256" key="5">
    <source>
        <dbReference type="ARBA" id="ARBA00022763"/>
    </source>
</evidence>
<dbReference type="PANTHER" id="PTHR15822">
    <property type="entry name" value="TRAF AND TNF RECEPTOR-ASSOCIATED PROTEIN"/>
    <property type="match status" value="1"/>
</dbReference>
<dbReference type="GO" id="GO:0004519">
    <property type="term" value="F:endonuclease activity"/>
    <property type="evidence" value="ECO:0007669"/>
    <property type="project" value="UniProtKB-KW"/>
</dbReference>
<dbReference type="PANTHER" id="PTHR15822:SF4">
    <property type="entry name" value="TYROSYL-DNA PHOSPHODIESTERASE 2"/>
    <property type="match status" value="1"/>
</dbReference>
<sequence>MRPTSARPTPGRLRRRVSAVVGLVAASLAGVVVLAAVQTAGPTRSHAGSRTLTVATWNMCGVERWHCDGTGDRRAKRGEVVGLATARGARVVFLQEACASDVSAVRARLGRSWHSVFRPYSWRSKAGRTSTVRCGSGSRDAAGFAMLSAYPLSHVRTVASRQPTVGLRRGVVCASVAAHRLTVCNAHLSRPGDDLAHPRWELRDDQLKALTGAARGRRVVYGGDLNVDPPSGRNPVAWVWPSAPYGTQRECDQRSASARSGRATHVSGHKLDYLFTGLPRAGCTVRDTGDSDHYAVLLRVRTG</sequence>